<dbReference type="RefSeq" id="XP_040615771.1">
    <property type="nucleotide sequence ID" value="XM_040763706.1"/>
</dbReference>
<dbReference type="HOGENOM" id="CLU_2442307_0_0_1"/>
<proteinExistence type="predicted"/>
<accession>A0A0C2IEV6</accession>
<evidence type="ECO:0000313" key="2">
    <source>
        <dbReference type="Proteomes" id="UP000031575"/>
    </source>
</evidence>
<protein>
    <submittedName>
        <fullName evidence="1">Uncharacterized protein</fullName>
    </submittedName>
</protein>
<dbReference type="GeneID" id="63678627"/>
<dbReference type="AlphaFoldDB" id="A0A0C2IEV6"/>
<keyword evidence="2" id="KW-1185">Reference proteome</keyword>
<gene>
    <name evidence="1" type="ORF">SPBR_05430</name>
</gene>
<comment type="caution">
    <text evidence="1">The sequence shown here is derived from an EMBL/GenBank/DDBJ whole genome shotgun (WGS) entry which is preliminary data.</text>
</comment>
<name>A0A0C2IEV6_9PEZI</name>
<reference evidence="1 2" key="1">
    <citation type="journal article" date="2014" name="BMC Genomics">
        <title>Comparative genomics of the major fungal agents of human and animal Sporotrichosis: Sporothrix schenckii and Sporothrix brasiliensis.</title>
        <authorList>
            <person name="Teixeira M.M."/>
            <person name="de Almeida L.G."/>
            <person name="Kubitschek-Barreira P."/>
            <person name="Alves F.L."/>
            <person name="Kioshima E.S."/>
            <person name="Abadio A.K."/>
            <person name="Fernandes L."/>
            <person name="Derengowski L.S."/>
            <person name="Ferreira K.S."/>
            <person name="Souza R.C."/>
            <person name="Ruiz J.C."/>
            <person name="de Andrade N.C."/>
            <person name="Paes H.C."/>
            <person name="Nicola A.M."/>
            <person name="Albuquerque P."/>
            <person name="Gerber A.L."/>
            <person name="Martins V.P."/>
            <person name="Peconick L.D."/>
            <person name="Neto A.V."/>
            <person name="Chaucanez C.B."/>
            <person name="Silva P.A."/>
            <person name="Cunha O.L."/>
            <person name="de Oliveira F.F."/>
            <person name="dos Santos T.C."/>
            <person name="Barros A.L."/>
            <person name="Soares M.A."/>
            <person name="de Oliveira L.M."/>
            <person name="Marini M.M."/>
            <person name="Villalobos-Duno H."/>
            <person name="Cunha M.M."/>
            <person name="de Hoog S."/>
            <person name="da Silveira J.F."/>
            <person name="Henrissat B."/>
            <person name="Nino-Vega G.A."/>
            <person name="Cisalpino P.S."/>
            <person name="Mora-Montes H.M."/>
            <person name="Almeida S.R."/>
            <person name="Stajich J.E."/>
            <person name="Lopes-Bezerra L.M."/>
            <person name="Vasconcelos A.T."/>
            <person name="Felipe M.S."/>
        </authorList>
    </citation>
    <scope>NUCLEOTIDE SEQUENCE [LARGE SCALE GENOMIC DNA]</scope>
    <source>
        <strain evidence="1 2">5110</strain>
    </source>
</reference>
<organism evidence="1 2">
    <name type="scientific">Sporothrix brasiliensis 5110</name>
    <dbReference type="NCBI Taxonomy" id="1398154"/>
    <lineage>
        <taxon>Eukaryota</taxon>
        <taxon>Fungi</taxon>
        <taxon>Dikarya</taxon>
        <taxon>Ascomycota</taxon>
        <taxon>Pezizomycotina</taxon>
        <taxon>Sordariomycetes</taxon>
        <taxon>Sordariomycetidae</taxon>
        <taxon>Ophiostomatales</taxon>
        <taxon>Ophiostomataceae</taxon>
        <taxon>Sporothrix</taxon>
    </lineage>
</organism>
<dbReference type="Proteomes" id="UP000031575">
    <property type="component" value="Unassembled WGS sequence"/>
</dbReference>
<dbReference type="VEuPathDB" id="FungiDB:SPBR_05430"/>
<sequence>MLRPHGDDHNVALASFTVRGRSHARAAVAAVDHISEIADLAVPQVHFDVNEEQLTRDGAKDERPTPTIAIRDIGMMFADDIFVAKLCVRW</sequence>
<evidence type="ECO:0000313" key="1">
    <source>
        <dbReference type="EMBL" id="KIH87761.1"/>
    </source>
</evidence>
<dbReference type="EMBL" id="AWTV01000010">
    <property type="protein sequence ID" value="KIH87761.1"/>
    <property type="molecule type" value="Genomic_DNA"/>
</dbReference>